<sequence>MTSWCPNLLGDHSSLYNAALEAIAIWTFEQAVTTFTYAHMRVNPKHTQNTQLIQSLYRNFVWSYMKNRIVKDLRSPGIVAQADLDNKAYKQHSELTMKCAIHLQNNGWNEQVKMLTDSNECTSNDECNASGNLHVLFKRAQNPHVTSFYCEMDTQRINGTPLLRGQCCRYPDPQVPHPFNKESDISRRLPEYCLLDWFDPDYFNSLDISIQALYIGCPIALPLPVNVTASPTGWDWKTMGEKEFINKYGYKVRALYNVLTKEDLAAMNSTSNADTGNDDI</sequence>
<dbReference type="OrthoDB" id="3045408at2759"/>
<evidence type="ECO:0000313" key="1">
    <source>
        <dbReference type="EMBL" id="KAF9488003.1"/>
    </source>
</evidence>
<protein>
    <submittedName>
        <fullName evidence="1">Uncharacterized protein</fullName>
    </submittedName>
</protein>
<dbReference type="EMBL" id="MU154737">
    <property type="protein sequence ID" value="KAF9488003.1"/>
    <property type="molecule type" value="Genomic_DNA"/>
</dbReference>
<reference evidence="1" key="1">
    <citation type="submission" date="2020-11" db="EMBL/GenBank/DDBJ databases">
        <authorList>
            <consortium name="DOE Joint Genome Institute"/>
            <person name="Ahrendt S."/>
            <person name="Riley R."/>
            <person name="Andreopoulos W."/>
            <person name="Labutti K."/>
            <person name="Pangilinan J."/>
            <person name="Ruiz-Duenas F.J."/>
            <person name="Barrasa J.M."/>
            <person name="Sanchez-Garcia M."/>
            <person name="Camarero S."/>
            <person name="Miyauchi S."/>
            <person name="Serrano A."/>
            <person name="Linde D."/>
            <person name="Babiker R."/>
            <person name="Drula E."/>
            <person name="Ayuso-Fernandez I."/>
            <person name="Pacheco R."/>
            <person name="Padilla G."/>
            <person name="Ferreira P."/>
            <person name="Barriuso J."/>
            <person name="Kellner H."/>
            <person name="Castanera R."/>
            <person name="Alfaro M."/>
            <person name="Ramirez L."/>
            <person name="Pisabarro A.G."/>
            <person name="Kuo A."/>
            <person name="Tritt A."/>
            <person name="Lipzen A."/>
            <person name="He G."/>
            <person name="Yan M."/>
            <person name="Ng V."/>
            <person name="Cullen D."/>
            <person name="Martin F."/>
            <person name="Rosso M.-N."/>
            <person name="Henrissat B."/>
            <person name="Hibbett D."/>
            <person name="Martinez A.T."/>
            <person name="Grigoriev I.V."/>
        </authorList>
    </citation>
    <scope>NUCLEOTIDE SEQUENCE</scope>
    <source>
        <strain evidence="1">ATCC 90797</strain>
    </source>
</reference>
<gene>
    <name evidence="1" type="ORF">BDN71DRAFT_1513441</name>
</gene>
<proteinExistence type="predicted"/>
<evidence type="ECO:0000313" key="2">
    <source>
        <dbReference type="Proteomes" id="UP000807025"/>
    </source>
</evidence>
<name>A0A9P6D9T5_PLEER</name>
<dbReference type="AlphaFoldDB" id="A0A9P6D9T5"/>
<keyword evidence="2" id="KW-1185">Reference proteome</keyword>
<accession>A0A9P6D9T5</accession>
<dbReference type="Proteomes" id="UP000807025">
    <property type="component" value="Unassembled WGS sequence"/>
</dbReference>
<comment type="caution">
    <text evidence="1">The sequence shown here is derived from an EMBL/GenBank/DDBJ whole genome shotgun (WGS) entry which is preliminary data.</text>
</comment>
<organism evidence="1 2">
    <name type="scientific">Pleurotus eryngii</name>
    <name type="common">Boletus of the steppes</name>
    <dbReference type="NCBI Taxonomy" id="5323"/>
    <lineage>
        <taxon>Eukaryota</taxon>
        <taxon>Fungi</taxon>
        <taxon>Dikarya</taxon>
        <taxon>Basidiomycota</taxon>
        <taxon>Agaricomycotina</taxon>
        <taxon>Agaricomycetes</taxon>
        <taxon>Agaricomycetidae</taxon>
        <taxon>Agaricales</taxon>
        <taxon>Pleurotineae</taxon>
        <taxon>Pleurotaceae</taxon>
        <taxon>Pleurotus</taxon>
    </lineage>
</organism>